<dbReference type="RefSeq" id="WP_273669298.1">
    <property type="nucleotide sequence ID" value="NZ_JAQQXR010000001.1"/>
</dbReference>
<evidence type="ECO:0000313" key="2">
    <source>
        <dbReference type="Proteomes" id="UP001221208"/>
    </source>
</evidence>
<dbReference type="Proteomes" id="UP001221208">
    <property type="component" value="Unassembled WGS sequence"/>
</dbReference>
<reference evidence="1 2" key="1">
    <citation type="submission" date="2022-10" db="EMBL/GenBank/DDBJ databases">
        <title>Janthinobacterium sp. hw3 Genome sequencing.</title>
        <authorList>
            <person name="Park S."/>
        </authorList>
    </citation>
    <scope>NUCLEOTIDE SEQUENCE [LARGE SCALE GENOMIC DNA]</scope>
    <source>
        <strain evidence="2">hw3</strain>
    </source>
</reference>
<dbReference type="Gene3D" id="3.30.420.10">
    <property type="entry name" value="Ribonuclease H-like superfamily/Ribonuclease H"/>
    <property type="match status" value="1"/>
</dbReference>
<dbReference type="InterPro" id="IPR036397">
    <property type="entry name" value="RNaseH_sf"/>
</dbReference>
<keyword evidence="2" id="KW-1185">Reference proteome</keyword>
<organism evidence="1 2">
    <name type="scientific">Janthinobacterium fluminis</name>
    <dbReference type="NCBI Taxonomy" id="2987524"/>
    <lineage>
        <taxon>Bacteria</taxon>
        <taxon>Pseudomonadati</taxon>
        <taxon>Pseudomonadota</taxon>
        <taxon>Betaproteobacteria</taxon>
        <taxon>Burkholderiales</taxon>
        <taxon>Oxalobacteraceae</taxon>
        <taxon>Janthinobacterium</taxon>
    </lineage>
</organism>
<proteinExistence type="predicted"/>
<protein>
    <submittedName>
        <fullName evidence="1">Uncharacterized protein</fullName>
    </submittedName>
</protein>
<evidence type="ECO:0000313" key="1">
    <source>
        <dbReference type="EMBL" id="MDC8756662.1"/>
    </source>
</evidence>
<name>A0ABT5JV98_9BURK</name>
<comment type="caution">
    <text evidence="1">The sequence shown here is derived from an EMBL/GenBank/DDBJ whole genome shotgun (WGS) entry which is preliminary data.</text>
</comment>
<sequence>MLIFLDTEFTTLARSNPDLISIGIAAVGVSDFYAERIDYRHDDTSEFVRAEVIPLLGKIPRAACTSIELVSRLRGWFDALPEPAAILYDYLIDWQLLLIAFAGDLPPNVGTHQLVDHKIFRHSAYRLGEVLVYSAAWPPHHALPDAQGRLLEVASGHVRPTMEYPGKISPEK</sequence>
<accession>A0ABT5JV98</accession>
<dbReference type="EMBL" id="JAQQXR010000001">
    <property type="protein sequence ID" value="MDC8756662.1"/>
    <property type="molecule type" value="Genomic_DNA"/>
</dbReference>
<gene>
    <name evidence="1" type="ORF">OIK44_03550</name>
</gene>